<sequence>MISSTKKGGYSKKPKSLLNLPEGKTKREKFQVSSRIDSLDRLRGLSMTSFLKMGGHLGRPRIHRSQRSLCIGQKNGIWIYDGEVIKNSLRVGYVYLKYFMDTKKPILVINQEESLKEGVKFFCEKMGFYHMQEKWMGGLLTNWGQAKKQRKHFLKVKETYEEILEKTKDRHYLKVKHRFQGVEEMENLPGLCIILDLQDSEYAFKEALKLKIPVMAFVNTDDDLAGVSIPIFGSNKSLPWIRWVFNLFLYWYSKDENKNWGPSFKN</sequence>
<dbReference type="SUPFAM" id="SSF52313">
    <property type="entry name" value="Ribosomal protein S2"/>
    <property type="match status" value="1"/>
</dbReference>
<keyword evidence="2" id="KW-0687">Ribonucleoprotein</keyword>
<dbReference type="PRINTS" id="PR00395">
    <property type="entry name" value="RIBOSOMALS2"/>
</dbReference>
<gene>
    <name evidence="2" type="primary">rps2</name>
</gene>
<dbReference type="InterPro" id="IPR023591">
    <property type="entry name" value="Ribosomal_uS2_flav_dom_sf"/>
</dbReference>
<accession>A0A4D6C6I5</accession>
<evidence type="ECO:0000256" key="1">
    <source>
        <dbReference type="ARBA" id="ARBA00006242"/>
    </source>
</evidence>
<name>A0A4D6C6I5_9CHLO</name>
<dbReference type="GeneID" id="40513304"/>
<dbReference type="GO" id="GO:0003735">
    <property type="term" value="F:structural constituent of ribosome"/>
    <property type="evidence" value="ECO:0007669"/>
    <property type="project" value="InterPro"/>
</dbReference>
<reference evidence="2" key="1">
    <citation type="journal article" date="2019" name="Genome Biol. Evol.">
        <title>Tracing the Evolution of the Plastome and Mitogenome in the Chloropicophyceae Uncovered Convergent tRNA Gene Losses and a Variant Plastid Genetic Code.</title>
        <authorList>
            <person name="Turmel M."/>
            <person name="Dos Santos A.L."/>
            <person name="Otis C."/>
            <person name="Sergerie R."/>
            <person name="Lemieux C."/>
        </authorList>
    </citation>
    <scope>NUCLEOTIDE SEQUENCE</scope>
</reference>
<dbReference type="InterPro" id="IPR001865">
    <property type="entry name" value="Ribosomal_uS2"/>
</dbReference>
<proteinExistence type="inferred from homology"/>
<organism evidence="2">
    <name type="scientific">Chloropicon sieburthii</name>
    <dbReference type="NCBI Taxonomy" id="1764286"/>
    <lineage>
        <taxon>Eukaryota</taxon>
        <taxon>Viridiplantae</taxon>
        <taxon>Chlorophyta</taxon>
        <taxon>Chloropicophyceae</taxon>
        <taxon>Chloropicales</taxon>
        <taxon>Chloropicaceae</taxon>
        <taxon>Chloropicon</taxon>
    </lineage>
</organism>
<keyword evidence="2" id="KW-0496">Mitochondrion</keyword>
<dbReference type="AlphaFoldDB" id="A0A4D6C6I5"/>
<dbReference type="PANTHER" id="PTHR12534:SF0">
    <property type="entry name" value="SMALL RIBOSOMAL SUBUNIT PROTEIN US2M"/>
    <property type="match status" value="1"/>
</dbReference>
<dbReference type="Pfam" id="PF00318">
    <property type="entry name" value="Ribosomal_S2"/>
    <property type="match status" value="1"/>
</dbReference>
<dbReference type="Gene3D" id="3.40.50.10490">
    <property type="entry name" value="Glucose-6-phosphate isomerase like protein, domain 1"/>
    <property type="match status" value="1"/>
</dbReference>
<dbReference type="Gene3D" id="1.10.287.610">
    <property type="entry name" value="Helix hairpin bin"/>
    <property type="match status" value="1"/>
</dbReference>
<evidence type="ECO:0000313" key="2">
    <source>
        <dbReference type="EMBL" id="QBX98649.1"/>
    </source>
</evidence>
<dbReference type="RefSeq" id="YP_009647012.1">
    <property type="nucleotide sequence ID" value="NC_042598.1"/>
</dbReference>
<dbReference type="NCBIfam" id="TIGR01011">
    <property type="entry name" value="rpsB_bact"/>
    <property type="match status" value="1"/>
</dbReference>
<geneLocation type="mitochondrion" evidence="2"/>
<comment type="similarity">
    <text evidence="1">Belongs to the universal ribosomal protein uS2 family.</text>
</comment>
<dbReference type="GO" id="GO:0005763">
    <property type="term" value="C:mitochondrial small ribosomal subunit"/>
    <property type="evidence" value="ECO:0007669"/>
    <property type="project" value="TreeGrafter"/>
</dbReference>
<dbReference type="PANTHER" id="PTHR12534">
    <property type="entry name" value="30S RIBOSOMAL PROTEIN S2 PROKARYOTIC AND ORGANELLAR"/>
    <property type="match status" value="1"/>
</dbReference>
<dbReference type="HAMAP" id="MF_00291_B">
    <property type="entry name" value="Ribosomal_uS2_B"/>
    <property type="match status" value="1"/>
</dbReference>
<dbReference type="InterPro" id="IPR005706">
    <property type="entry name" value="Ribosomal_uS2_bac/mit/plastid"/>
</dbReference>
<keyword evidence="2" id="KW-0689">Ribosomal protein</keyword>
<dbReference type="GO" id="GO:0006412">
    <property type="term" value="P:translation"/>
    <property type="evidence" value="ECO:0007669"/>
    <property type="project" value="InterPro"/>
</dbReference>
<dbReference type="EMBL" id="MK086003">
    <property type="protein sequence ID" value="QBX98649.1"/>
    <property type="molecule type" value="Genomic_DNA"/>
</dbReference>
<protein>
    <submittedName>
        <fullName evidence="2">Ribosomal protein S2</fullName>
    </submittedName>
</protein>